<proteinExistence type="predicted"/>
<evidence type="ECO:0000313" key="2">
    <source>
        <dbReference type="Proteomes" id="UP001162131"/>
    </source>
</evidence>
<protein>
    <recommendedName>
        <fullName evidence="3">Enkurin domain-containing protein</fullName>
    </recommendedName>
</protein>
<organism evidence="1 2">
    <name type="scientific">Blepharisma stoltei</name>
    <dbReference type="NCBI Taxonomy" id="1481888"/>
    <lineage>
        <taxon>Eukaryota</taxon>
        <taxon>Sar</taxon>
        <taxon>Alveolata</taxon>
        <taxon>Ciliophora</taxon>
        <taxon>Postciliodesmatophora</taxon>
        <taxon>Heterotrichea</taxon>
        <taxon>Heterotrichida</taxon>
        <taxon>Blepharismidae</taxon>
        <taxon>Blepharisma</taxon>
    </lineage>
</organism>
<gene>
    <name evidence="1" type="ORF">BSTOLATCC_MIC59867</name>
</gene>
<sequence length="265" mass="30681">MEYIKRQQSDEQEIRSNKLFPIVFSPSHSPASTRNSFFSITDFSVHTRRSSFIPFIHERGDTGKLLPPDPDPVILPRSLRVSPEPILRSNKKESPKGIAFLSTSNKTLPRTKRKRYNIPEPGYYNPKPAYEIGNKHSIYLSNTPTKRNQLEKRNALSTDYLDMDAIHEHLHGHHGTLSMDKQLARMKTKEDYDLDEKMLKSAKMELPEHLKQFKGLYHIGKISSQKVDNFPKNFMDVAKDLNENIAKRMDELKKIGKQMKVSAYK</sequence>
<evidence type="ECO:0000313" key="1">
    <source>
        <dbReference type="EMBL" id="CAG9334065.1"/>
    </source>
</evidence>
<comment type="caution">
    <text evidence="1">The sequence shown here is derived from an EMBL/GenBank/DDBJ whole genome shotgun (WGS) entry which is preliminary data.</text>
</comment>
<reference evidence="1" key="1">
    <citation type="submission" date="2021-09" db="EMBL/GenBank/DDBJ databases">
        <authorList>
            <consortium name="AG Swart"/>
            <person name="Singh M."/>
            <person name="Singh A."/>
            <person name="Seah K."/>
            <person name="Emmerich C."/>
        </authorList>
    </citation>
    <scope>NUCLEOTIDE SEQUENCE</scope>
    <source>
        <strain evidence="1">ATCC30299</strain>
    </source>
</reference>
<accession>A0AAU9KB18</accession>
<keyword evidence="2" id="KW-1185">Reference proteome</keyword>
<dbReference type="AlphaFoldDB" id="A0AAU9KB18"/>
<dbReference type="EMBL" id="CAJZBQ010000057">
    <property type="protein sequence ID" value="CAG9334065.1"/>
    <property type="molecule type" value="Genomic_DNA"/>
</dbReference>
<evidence type="ECO:0008006" key="3">
    <source>
        <dbReference type="Google" id="ProtNLM"/>
    </source>
</evidence>
<name>A0AAU9KB18_9CILI</name>
<dbReference type="Proteomes" id="UP001162131">
    <property type="component" value="Unassembled WGS sequence"/>
</dbReference>